<protein>
    <submittedName>
        <fullName evidence="2">Uncharacterized protein</fullName>
    </submittedName>
</protein>
<keyword evidence="3" id="KW-1185">Reference proteome</keyword>
<name>A0A8C5DFC4_GOUWI</name>
<sequence>MTKNSSENPYYKDTTLQPFSKEYTTLTFEWKMIRGEQSEVCQQEKEKEEEEEAETELEYKEEERMEEKDLLVIKMTKTSISLVRGRGCDVNSPCQGCNGSGCVFNDIVVVAESSQVTLEDHHLQLHVNQYGLSLQRSCCSDETMITPNSVFVVYMKGRTVSFFGGHRTFESALHKDRFIHIVNSEAVQVGRLDGQLDEESFFFVIQK</sequence>
<organism evidence="2 3">
    <name type="scientific">Gouania willdenowi</name>
    <name type="common">Blunt-snouted clingfish</name>
    <name type="synonym">Lepadogaster willdenowi</name>
    <dbReference type="NCBI Taxonomy" id="441366"/>
    <lineage>
        <taxon>Eukaryota</taxon>
        <taxon>Metazoa</taxon>
        <taxon>Chordata</taxon>
        <taxon>Craniata</taxon>
        <taxon>Vertebrata</taxon>
        <taxon>Euteleostomi</taxon>
        <taxon>Actinopterygii</taxon>
        <taxon>Neopterygii</taxon>
        <taxon>Teleostei</taxon>
        <taxon>Neoteleostei</taxon>
        <taxon>Acanthomorphata</taxon>
        <taxon>Ovalentaria</taxon>
        <taxon>Blenniimorphae</taxon>
        <taxon>Blenniiformes</taxon>
        <taxon>Gobiesocoidei</taxon>
        <taxon>Gobiesocidae</taxon>
        <taxon>Gobiesocinae</taxon>
        <taxon>Gouania</taxon>
    </lineage>
</organism>
<dbReference type="Ensembl" id="ENSGWIT00000004781.1">
    <property type="protein sequence ID" value="ENSGWIP00000004457.1"/>
    <property type="gene ID" value="ENSGWIG00000002402.1"/>
</dbReference>
<dbReference type="AlphaFoldDB" id="A0A8C5DFC4"/>
<proteinExistence type="predicted"/>
<evidence type="ECO:0000256" key="1">
    <source>
        <dbReference type="SAM" id="MobiDB-lite"/>
    </source>
</evidence>
<reference evidence="2" key="3">
    <citation type="submission" date="2025-09" db="UniProtKB">
        <authorList>
            <consortium name="Ensembl"/>
        </authorList>
    </citation>
    <scope>IDENTIFICATION</scope>
</reference>
<accession>A0A8C5DFC4</accession>
<evidence type="ECO:0000313" key="3">
    <source>
        <dbReference type="Proteomes" id="UP000694680"/>
    </source>
</evidence>
<feature type="compositionally biased region" description="Acidic residues" evidence="1">
    <location>
        <begin position="47"/>
        <end position="56"/>
    </location>
</feature>
<reference evidence="2" key="1">
    <citation type="submission" date="2020-06" db="EMBL/GenBank/DDBJ databases">
        <authorList>
            <consortium name="Wellcome Sanger Institute Data Sharing"/>
        </authorList>
    </citation>
    <scope>NUCLEOTIDE SEQUENCE [LARGE SCALE GENOMIC DNA]</scope>
</reference>
<reference evidence="2" key="2">
    <citation type="submission" date="2025-08" db="UniProtKB">
        <authorList>
            <consortium name="Ensembl"/>
        </authorList>
    </citation>
    <scope>IDENTIFICATION</scope>
</reference>
<feature type="region of interest" description="Disordered" evidence="1">
    <location>
        <begin position="40"/>
        <end position="61"/>
    </location>
</feature>
<evidence type="ECO:0000313" key="2">
    <source>
        <dbReference type="Ensembl" id="ENSGWIP00000004457.1"/>
    </source>
</evidence>
<dbReference type="Proteomes" id="UP000694680">
    <property type="component" value="Chromosome 3"/>
</dbReference>